<name>A0ABR0V5S7_REHGL</name>
<dbReference type="InterPro" id="IPR005835">
    <property type="entry name" value="NTP_transferase_dom"/>
</dbReference>
<evidence type="ECO:0000256" key="4">
    <source>
        <dbReference type="ARBA" id="ARBA00022840"/>
    </source>
</evidence>
<dbReference type="PROSITE" id="PS00810">
    <property type="entry name" value="ADP_GLC_PYROPHOSPH_3"/>
    <property type="match status" value="1"/>
</dbReference>
<dbReference type="Proteomes" id="UP001318860">
    <property type="component" value="Unassembled WGS sequence"/>
</dbReference>
<sequence length="449" mass="50418">MWAWGCPPLQRISPITSARTLHRHRRDNVAAIVFGDGSSHSRLYPLTKRRSEAAIPIAGNYRLIDAVLSNCINSGITKIYAVTQFNSTSLNSHISRAYSGARLANEGFVEVIAAYQSLEDNGWFQGTADAIRRCLWMLDEENPVAEFLILPGYHLYKMDYHKLIDAHHTNKADITVSVLSRTEDDIDEDIGFGIFKLNAENQVLEFRENPEMPISVEKFDHNVTYNFPSMGIYVINRDIMIKLLTEYFPTMNDLKSQVIPGAISLGMKIHGYGFNGYWEDMRSIKAYYRANMETLLRTNKAYNFYDRDYPLYTLPRHLPPTLVTDAVITDSFIGDGCILTKCRIKGTVVGMRTRIGDNAVIEDSVIMGYDTYHHNGVGEGETIGIPIGIGEGSYIRKAIIDKNVRIGKNVMIINKDNVVEGNMEENGYIISGGIIVIIRSAVIPDGTIL</sequence>
<proteinExistence type="inferred from homology"/>
<evidence type="ECO:0000313" key="6">
    <source>
        <dbReference type="EMBL" id="KAK6130584.1"/>
    </source>
</evidence>
<dbReference type="PANTHER" id="PTHR43523">
    <property type="entry name" value="GLUCOSE-1-PHOSPHATE ADENYLYLTRANSFERASE-RELATED"/>
    <property type="match status" value="1"/>
</dbReference>
<keyword evidence="4" id="KW-0067">ATP-binding</keyword>
<gene>
    <name evidence="6" type="ORF">DH2020_035676</name>
</gene>
<comment type="similarity">
    <text evidence="1">Belongs to the bacterial/plant glucose-1-phosphate adenylyltransferase family.</text>
</comment>
<dbReference type="InterPro" id="IPR011831">
    <property type="entry name" value="ADP-Glc_PPase"/>
</dbReference>
<evidence type="ECO:0000259" key="5">
    <source>
        <dbReference type="Pfam" id="PF00483"/>
    </source>
</evidence>
<keyword evidence="3" id="KW-0547">Nucleotide-binding</keyword>
<keyword evidence="7" id="KW-1185">Reference proteome</keyword>
<dbReference type="PANTHER" id="PTHR43523:SF17">
    <property type="entry name" value="INACTIVE GLUCOSE-1-PHOSPHATE ADENYLYLTRANSFERASE SMALL SUBUNIT 2, CHLOROPLASTIC"/>
    <property type="match status" value="1"/>
</dbReference>
<dbReference type="PROSITE" id="PS00809">
    <property type="entry name" value="ADP_GLC_PYROPHOSPH_2"/>
    <property type="match status" value="1"/>
</dbReference>
<dbReference type="SUPFAM" id="SSF51161">
    <property type="entry name" value="Trimeric LpxA-like enzymes"/>
    <property type="match status" value="1"/>
</dbReference>
<protein>
    <recommendedName>
        <fullName evidence="5">Nucleotidyl transferase domain-containing protein</fullName>
    </recommendedName>
</protein>
<dbReference type="EMBL" id="JABTTQ020001569">
    <property type="protein sequence ID" value="KAK6130584.1"/>
    <property type="molecule type" value="Genomic_DNA"/>
</dbReference>
<evidence type="ECO:0000313" key="7">
    <source>
        <dbReference type="Proteomes" id="UP001318860"/>
    </source>
</evidence>
<evidence type="ECO:0000256" key="2">
    <source>
        <dbReference type="ARBA" id="ARBA00011680"/>
    </source>
</evidence>
<dbReference type="Gene3D" id="2.160.10.10">
    <property type="entry name" value="Hexapeptide repeat proteins"/>
    <property type="match status" value="1"/>
</dbReference>
<dbReference type="Pfam" id="PF25247">
    <property type="entry name" value="LbH_GLGC"/>
    <property type="match status" value="1"/>
</dbReference>
<comment type="subunit">
    <text evidence="2">Heterotetramer.</text>
</comment>
<organism evidence="6 7">
    <name type="scientific">Rehmannia glutinosa</name>
    <name type="common">Chinese foxglove</name>
    <dbReference type="NCBI Taxonomy" id="99300"/>
    <lineage>
        <taxon>Eukaryota</taxon>
        <taxon>Viridiplantae</taxon>
        <taxon>Streptophyta</taxon>
        <taxon>Embryophyta</taxon>
        <taxon>Tracheophyta</taxon>
        <taxon>Spermatophyta</taxon>
        <taxon>Magnoliopsida</taxon>
        <taxon>eudicotyledons</taxon>
        <taxon>Gunneridae</taxon>
        <taxon>Pentapetalae</taxon>
        <taxon>asterids</taxon>
        <taxon>lamiids</taxon>
        <taxon>Lamiales</taxon>
        <taxon>Orobanchaceae</taxon>
        <taxon>Rehmannieae</taxon>
        <taxon>Rehmannia</taxon>
    </lineage>
</organism>
<dbReference type="CDD" id="cd04651">
    <property type="entry name" value="LbH_G1P_AT_C"/>
    <property type="match status" value="1"/>
</dbReference>
<dbReference type="SUPFAM" id="SSF53448">
    <property type="entry name" value="Nucleotide-diphospho-sugar transferases"/>
    <property type="match status" value="1"/>
</dbReference>
<dbReference type="Gene3D" id="3.90.550.10">
    <property type="entry name" value="Spore Coat Polysaccharide Biosynthesis Protein SpsA, Chain A"/>
    <property type="match status" value="1"/>
</dbReference>
<dbReference type="InterPro" id="IPR029044">
    <property type="entry name" value="Nucleotide-diphossugar_trans"/>
</dbReference>
<evidence type="ECO:0000256" key="3">
    <source>
        <dbReference type="ARBA" id="ARBA00022741"/>
    </source>
</evidence>
<feature type="domain" description="Nucleotidyl transferase" evidence="5">
    <location>
        <begin position="39"/>
        <end position="294"/>
    </location>
</feature>
<reference evidence="6 7" key="1">
    <citation type="journal article" date="2021" name="Comput. Struct. Biotechnol. J.">
        <title>De novo genome assembly of the potent medicinal plant Rehmannia glutinosa using nanopore technology.</title>
        <authorList>
            <person name="Ma L."/>
            <person name="Dong C."/>
            <person name="Song C."/>
            <person name="Wang X."/>
            <person name="Zheng X."/>
            <person name="Niu Y."/>
            <person name="Chen S."/>
            <person name="Feng W."/>
        </authorList>
    </citation>
    <scope>NUCLEOTIDE SEQUENCE [LARGE SCALE GENOMIC DNA]</scope>
    <source>
        <strain evidence="6">DH-2019</strain>
    </source>
</reference>
<dbReference type="InterPro" id="IPR005836">
    <property type="entry name" value="ADP_Glu_pyroP_CS"/>
</dbReference>
<comment type="caution">
    <text evidence="6">The sequence shown here is derived from an EMBL/GenBank/DDBJ whole genome shotgun (WGS) entry which is preliminary data.</text>
</comment>
<dbReference type="Pfam" id="PF00483">
    <property type="entry name" value="NTP_transferase"/>
    <property type="match status" value="1"/>
</dbReference>
<accession>A0ABR0V5S7</accession>
<dbReference type="InterPro" id="IPR011004">
    <property type="entry name" value="Trimer_LpxA-like_sf"/>
</dbReference>
<evidence type="ECO:0000256" key="1">
    <source>
        <dbReference type="ARBA" id="ARBA00010443"/>
    </source>
</evidence>
<dbReference type="CDD" id="cd02508">
    <property type="entry name" value="ADP_Glucose_PP"/>
    <property type="match status" value="1"/>
</dbReference>